<dbReference type="EMBL" id="CAKKTJ010000156">
    <property type="protein sequence ID" value="CAH0476510.1"/>
    <property type="molecule type" value="Genomic_DNA"/>
</dbReference>
<sequence>MRVLKNSGAFRFDPGRAVRNALRIFLDSKELGMVVDALDHLESNEIPIRSSEYENMFSTMTKTTGNDGKLYTADDFMLVWNDMIRRSIAPSKAILRLVIPVMCGGMGVSVNNSDDWKCMKLSALRGYHQAVEDHHDNYVLPVPCFSMLLEAAVEQGSIEDVNAVYAGAVKTLGAFMNKKHYTTVLLNTVT</sequence>
<comment type="caution">
    <text evidence="1">The sequence shown here is derived from an EMBL/GenBank/DDBJ whole genome shotgun (WGS) entry which is preliminary data.</text>
</comment>
<evidence type="ECO:0000313" key="1">
    <source>
        <dbReference type="EMBL" id="CAH0476510.1"/>
    </source>
</evidence>
<dbReference type="Proteomes" id="UP001160483">
    <property type="component" value="Unassembled WGS sequence"/>
</dbReference>
<protein>
    <submittedName>
        <fullName evidence="1">Uncharacterized protein</fullName>
    </submittedName>
</protein>
<proteinExistence type="predicted"/>
<evidence type="ECO:0000313" key="3">
    <source>
        <dbReference type="Proteomes" id="UP001158986"/>
    </source>
</evidence>
<organism evidence="1 4">
    <name type="scientific">Peronospora belbahrii</name>
    <dbReference type="NCBI Taxonomy" id="622444"/>
    <lineage>
        <taxon>Eukaryota</taxon>
        <taxon>Sar</taxon>
        <taxon>Stramenopiles</taxon>
        <taxon>Oomycota</taxon>
        <taxon>Peronosporomycetes</taxon>
        <taxon>Peronosporales</taxon>
        <taxon>Peronosporaceae</taxon>
        <taxon>Peronospora</taxon>
    </lineage>
</organism>
<evidence type="ECO:0000313" key="2">
    <source>
        <dbReference type="EMBL" id="CAH0515939.1"/>
    </source>
</evidence>
<accession>A0AAU9KT24</accession>
<reference evidence="1 3" key="1">
    <citation type="submission" date="2021-11" db="EMBL/GenBank/DDBJ databases">
        <authorList>
            <person name="Islam A."/>
            <person name="Islam S."/>
            <person name="Flora M.S."/>
            <person name="Rahman M."/>
            <person name="Ziaur R.M."/>
            <person name="Epstein J.H."/>
            <person name="Hassan M."/>
            <person name="Klassen M."/>
            <person name="Woodard K."/>
            <person name="Webb A."/>
            <person name="Webby R.J."/>
            <person name="El Zowalaty M.E."/>
        </authorList>
    </citation>
    <scope>NUCLEOTIDE SEQUENCE</scope>
    <source>
        <strain evidence="2">Pbs1</strain>
        <strain evidence="1">Pbs3</strain>
    </source>
</reference>
<gene>
    <name evidence="2" type="ORF">PBS001_LOCUS2626</name>
    <name evidence="1" type="ORF">PBS003_LOCUS3288</name>
</gene>
<dbReference type="Proteomes" id="UP001158986">
    <property type="component" value="Unassembled WGS sequence"/>
</dbReference>
<keyword evidence="3" id="KW-1185">Reference proteome</keyword>
<dbReference type="AlphaFoldDB" id="A0AAU9KT24"/>
<name>A0AAU9KT24_9STRA</name>
<dbReference type="EMBL" id="CAKLCB010000150">
    <property type="protein sequence ID" value="CAH0515939.1"/>
    <property type="molecule type" value="Genomic_DNA"/>
</dbReference>
<evidence type="ECO:0000313" key="4">
    <source>
        <dbReference type="Proteomes" id="UP001160483"/>
    </source>
</evidence>